<evidence type="ECO:0000313" key="3">
    <source>
        <dbReference type="Proteomes" id="UP000196573"/>
    </source>
</evidence>
<dbReference type="EMBL" id="FWPT01000002">
    <property type="protein sequence ID" value="SMA36946.1"/>
    <property type="molecule type" value="Genomic_DNA"/>
</dbReference>
<organism evidence="2 3">
    <name type="scientific">Parendozoicomonas haliclonae</name>
    <dbReference type="NCBI Taxonomy" id="1960125"/>
    <lineage>
        <taxon>Bacteria</taxon>
        <taxon>Pseudomonadati</taxon>
        <taxon>Pseudomonadota</taxon>
        <taxon>Gammaproteobacteria</taxon>
        <taxon>Oceanospirillales</taxon>
        <taxon>Endozoicomonadaceae</taxon>
        <taxon>Parendozoicomonas</taxon>
    </lineage>
</organism>
<keyword evidence="3" id="KW-1185">Reference proteome</keyword>
<protein>
    <submittedName>
        <fullName evidence="2">Uncharacterized protein</fullName>
    </submittedName>
</protein>
<dbReference type="RefSeq" id="WP_087106927.1">
    <property type="nucleotide sequence ID" value="NZ_CBCSCN010000014.1"/>
</dbReference>
<dbReference type="Proteomes" id="UP000196573">
    <property type="component" value="Unassembled WGS sequence"/>
</dbReference>
<gene>
    <name evidence="2" type="ORF">EHSB41UT_00670</name>
</gene>
<evidence type="ECO:0000313" key="2">
    <source>
        <dbReference type="EMBL" id="SMA36946.1"/>
    </source>
</evidence>
<name>A0A1X7AFS1_9GAMM</name>
<evidence type="ECO:0000256" key="1">
    <source>
        <dbReference type="SAM" id="MobiDB-lite"/>
    </source>
</evidence>
<accession>A0A1X7AFS1</accession>
<sequence length="265" mass="28755">MERAGYTQSTTAGQQVDPATGMPLVGEATATAGAASFQGRGVTVVEAQQLLMEDLQQHLSGLLELQLDSFGSKCFSAQLIDDDTSDDISDIGRSSLSKREMTNLFLRSLQKKIRASEQANDDAGARSFCSQIGEIIRNKDVVLRSTGEDIMGIAQNKAELASRGFRKRMDMINDAIQSSLERLATSFNAADMISDEEHDAATDPKSGAAKAQLEQTWRAIEEAVANNPDESIEALKKVFHDLGDPVRSAAKEYFQKYEALVKSAA</sequence>
<reference evidence="2 3" key="1">
    <citation type="submission" date="2017-03" db="EMBL/GenBank/DDBJ databases">
        <authorList>
            <person name="Afonso C.L."/>
            <person name="Miller P.J."/>
            <person name="Scott M.A."/>
            <person name="Spackman E."/>
            <person name="Goraichik I."/>
            <person name="Dimitrov K.M."/>
            <person name="Suarez D.L."/>
            <person name="Swayne D.E."/>
        </authorList>
    </citation>
    <scope>NUCLEOTIDE SEQUENCE [LARGE SCALE GENOMIC DNA]</scope>
    <source>
        <strain evidence="2">SB41UT1</strain>
    </source>
</reference>
<dbReference type="AlphaFoldDB" id="A0A1X7AFS1"/>
<feature type="compositionally biased region" description="Polar residues" evidence="1">
    <location>
        <begin position="1"/>
        <end position="14"/>
    </location>
</feature>
<feature type="region of interest" description="Disordered" evidence="1">
    <location>
        <begin position="1"/>
        <end position="21"/>
    </location>
</feature>
<proteinExistence type="predicted"/>